<proteinExistence type="predicted"/>
<gene>
    <name evidence="1" type="ORF">K3G42_009086</name>
</gene>
<sequence length="391" mass="42301">MAPEVLTPVPADYSKRVYQGVRVKHTVKDLLAEKRSRQTSGSRFNISQNLSEPGSQQGCDISRDEQVQTTVQLLLATVLKKKERGNKTDNLTPKQTAARGRISLEKRLGSKNKVGPSTVTRSFSQHSTGLAWLQIFVPVYSAPTGETDQGSVTTTQSSFLPLAGSPALSGYYGVRRSLVADMDLQSTKPIASEVYTPSLLAKPFAYESHGVQGYPSLLDTYFSDQYGDHRITPVTSGTTSLFGASPLPSVVPSFPSDSSHFLSEQALPDSLGQPDVCPDSLQTSSAPGCLSSHEPGGPSQFRNPSWNPPLAGTQSYSLHALEDAHYTSSYSTGSPYPFSSFMTVANDLTPKIVHAVPEESADTTSLHDSSSLWPKEDGNPLWGSYECRRTF</sequence>
<evidence type="ECO:0000313" key="2">
    <source>
        <dbReference type="Proteomes" id="UP000827872"/>
    </source>
</evidence>
<keyword evidence="2" id="KW-1185">Reference proteome</keyword>
<evidence type="ECO:0000313" key="1">
    <source>
        <dbReference type="EMBL" id="KAH7997830.1"/>
    </source>
</evidence>
<dbReference type="EMBL" id="CM037625">
    <property type="protein sequence ID" value="KAH7997830.1"/>
    <property type="molecule type" value="Genomic_DNA"/>
</dbReference>
<name>A0ACB8EYF3_9SAUR</name>
<protein>
    <submittedName>
        <fullName evidence="1">Uncharacterized protein</fullName>
    </submittedName>
</protein>
<organism evidence="1 2">
    <name type="scientific">Sphaerodactylus townsendi</name>
    <dbReference type="NCBI Taxonomy" id="933632"/>
    <lineage>
        <taxon>Eukaryota</taxon>
        <taxon>Metazoa</taxon>
        <taxon>Chordata</taxon>
        <taxon>Craniata</taxon>
        <taxon>Vertebrata</taxon>
        <taxon>Euteleostomi</taxon>
        <taxon>Lepidosauria</taxon>
        <taxon>Squamata</taxon>
        <taxon>Bifurcata</taxon>
        <taxon>Gekkota</taxon>
        <taxon>Sphaerodactylidae</taxon>
        <taxon>Sphaerodactylus</taxon>
    </lineage>
</organism>
<accession>A0ACB8EYF3</accession>
<comment type="caution">
    <text evidence="1">The sequence shown here is derived from an EMBL/GenBank/DDBJ whole genome shotgun (WGS) entry which is preliminary data.</text>
</comment>
<reference evidence="1" key="1">
    <citation type="submission" date="2021-08" db="EMBL/GenBank/DDBJ databases">
        <title>The first chromosome-level gecko genome reveals the dynamic sex chromosomes of Neotropical dwarf geckos (Sphaerodactylidae: Sphaerodactylus).</title>
        <authorList>
            <person name="Pinto B.J."/>
            <person name="Keating S.E."/>
            <person name="Gamble T."/>
        </authorList>
    </citation>
    <scope>NUCLEOTIDE SEQUENCE</scope>
    <source>
        <strain evidence="1">TG3544</strain>
    </source>
</reference>
<dbReference type="Proteomes" id="UP000827872">
    <property type="component" value="Linkage Group LG12"/>
</dbReference>